<reference evidence="2" key="1">
    <citation type="journal article" date="2017" name="Nature">
        <title>The sunflower genome provides insights into oil metabolism, flowering and Asterid evolution.</title>
        <authorList>
            <person name="Badouin H."/>
            <person name="Gouzy J."/>
            <person name="Grassa C.J."/>
            <person name="Murat F."/>
            <person name="Staton S.E."/>
            <person name="Cottret L."/>
            <person name="Lelandais-Briere C."/>
            <person name="Owens G.L."/>
            <person name="Carrere S."/>
            <person name="Mayjonade B."/>
            <person name="Legrand L."/>
            <person name="Gill N."/>
            <person name="Kane N.C."/>
            <person name="Bowers J.E."/>
            <person name="Hubner S."/>
            <person name="Bellec A."/>
            <person name="Berard A."/>
            <person name="Berges H."/>
            <person name="Blanchet N."/>
            <person name="Boniface M.C."/>
            <person name="Brunel D."/>
            <person name="Catrice O."/>
            <person name="Chaidir N."/>
            <person name="Claudel C."/>
            <person name="Donnadieu C."/>
            <person name="Faraut T."/>
            <person name="Fievet G."/>
            <person name="Helmstetter N."/>
            <person name="King M."/>
            <person name="Knapp S.J."/>
            <person name="Lai Z."/>
            <person name="Le Paslier M.C."/>
            <person name="Lippi Y."/>
            <person name="Lorenzon L."/>
            <person name="Mandel J.R."/>
            <person name="Marage G."/>
            <person name="Marchand G."/>
            <person name="Marquand E."/>
            <person name="Bret-Mestries E."/>
            <person name="Morien E."/>
            <person name="Nambeesan S."/>
            <person name="Nguyen T."/>
            <person name="Pegot-Espagnet P."/>
            <person name="Pouilly N."/>
            <person name="Raftis F."/>
            <person name="Sallet E."/>
            <person name="Schiex T."/>
            <person name="Thomas J."/>
            <person name="Vandecasteele C."/>
            <person name="Vares D."/>
            <person name="Vear F."/>
            <person name="Vautrin S."/>
            <person name="Crespi M."/>
            <person name="Mangin B."/>
            <person name="Burke J.M."/>
            <person name="Salse J."/>
            <person name="Munos S."/>
            <person name="Vincourt P."/>
            <person name="Rieseberg L.H."/>
            <person name="Langlade N.B."/>
        </authorList>
    </citation>
    <scope>NUCLEOTIDE SEQUENCE [LARGE SCALE GENOMIC DNA]</scope>
    <source>
        <strain evidence="2">cv. SF193</strain>
    </source>
</reference>
<dbReference type="Gene3D" id="1.25.40.10">
    <property type="entry name" value="Tetratricopeptide repeat domain"/>
    <property type="match status" value="1"/>
</dbReference>
<dbReference type="AlphaFoldDB" id="A0A251U5W1"/>
<gene>
    <name evidence="1" type="ORF">HannXRQ_Chr08g0220091</name>
</gene>
<dbReference type="EMBL" id="CM007897">
    <property type="protein sequence ID" value="OTG18162.1"/>
    <property type="molecule type" value="Genomic_DNA"/>
</dbReference>
<organism evidence="1 2">
    <name type="scientific">Helianthus annuus</name>
    <name type="common">Common sunflower</name>
    <dbReference type="NCBI Taxonomy" id="4232"/>
    <lineage>
        <taxon>Eukaryota</taxon>
        <taxon>Viridiplantae</taxon>
        <taxon>Streptophyta</taxon>
        <taxon>Embryophyta</taxon>
        <taxon>Tracheophyta</taxon>
        <taxon>Spermatophyta</taxon>
        <taxon>Magnoliopsida</taxon>
        <taxon>eudicotyledons</taxon>
        <taxon>Gunneridae</taxon>
        <taxon>Pentapetalae</taxon>
        <taxon>asterids</taxon>
        <taxon>campanulids</taxon>
        <taxon>Asterales</taxon>
        <taxon>Asteraceae</taxon>
        <taxon>Asteroideae</taxon>
        <taxon>Heliantheae alliance</taxon>
        <taxon>Heliantheae</taxon>
        <taxon>Helianthus</taxon>
    </lineage>
</organism>
<dbReference type="InterPro" id="IPR011990">
    <property type="entry name" value="TPR-like_helical_dom_sf"/>
</dbReference>
<accession>A0A251U5W1</accession>
<dbReference type="InParanoid" id="A0A251U5W1"/>
<evidence type="ECO:0008006" key="3">
    <source>
        <dbReference type="Google" id="ProtNLM"/>
    </source>
</evidence>
<proteinExistence type="predicted"/>
<sequence length="86" mass="9473">MIQTTEVIKLYNGLNMRQHFKPSSVTVAIVLPVCVRLKRLMLGKSVHSGVIKTGLESQTLVGNSLVSMYLKLGCVSGDAYKVFDEM</sequence>
<dbReference type="GO" id="GO:0009451">
    <property type="term" value="P:RNA modification"/>
    <property type="evidence" value="ECO:0007669"/>
    <property type="project" value="InterPro"/>
</dbReference>
<dbReference type="OMA" id="VHSGVIK"/>
<evidence type="ECO:0000313" key="1">
    <source>
        <dbReference type="EMBL" id="OTG18162.1"/>
    </source>
</evidence>
<evidence type="ECO:0000313" key="2">
    <source>
        <dbReference type="Proteomes" id="UP000215914"/>
    </source>
</evidence>
<keyword evidence="2" id="KW-1185">Reference proteome</keyword>
<dbReference type="GO" id="GO:0003723">
    <property type="term" value="F:RNA binding"/>
    <property type="evidence" value="ECO:0007669"/>
    <property type="project" value="InterPro"/>
</dbReference>
<dbReference type="PANTHER" id="PTHR47926">
    <property type="entry name" value="PENTATRICOPEPTIDE REPEAT-CONTAINING PROTEIN"/>
    <property type="match status" value="1"/>
</dbReference>
<dbReference type="PANTHER" id="PTHR47926:SF347">
    <property type="entry name" value="PENTATRICOPEPTIDE REPEAT-CONTAINING PROTEIN"/>
    <property type="match status" value="1"/>
</dbReference>
<protein>
    <recommendedName>
        <fullName evidence="3">Pentatricopeptide repeat protein</fullName>
    </recommendedName>
</protein>
<dbReference type="Proteomes" id="UP000215914">
    <property type="component" value="Chromosome 8"/>
</dbReference>
<dbReference type="InterPro" id="IPR046960">
    <property type="entry name" value="PPR_At4g14850-like_plant"/>
</dbReference>
<name>A0A251U5W1_HELAN</name>